<proteinExistence type="predicted"/>
<dbReference type="EMBL" id="JAQQXR010000015">
    <property type="protein sequence ID" value="MDC8760643.1"/>
    <property type="molecule type" value="Genomic_DNA"/>
</dbReference>
<gene>
    <name evidence="1" type="ORF">OIK44_23940</name>
</gene>
<organism evidence="1 2">
    <name type="scientific">Janthinobacterium fluminis</name>
    <dbReference type="NCBI Taxonomy" id="2987524"/>
    <lineage>
        <taxon>Bacteria</taxon>
        <taxon>Pseudomonadati</taxon>
        <taxon>Pseudomonadota</taxon>
        <taxon>Betaproteobacteria</taxon>
        <taxon>Burkholderiales</taxon>
        <taxon>Oxalobacteraceae</taxon>
        <taxon>Janthinobacterium</taxon>
    </lineage>
</organism>
<evidence type="ECO:0000313" key="1">
    <source>
        <dbReference type="EMBL" id="MDC8760643.1"/>
    </source>
</evidence>
<keyword evidence="2" id="KW-1185">Reference proteome</keyword>
<dbReference type="RefSeq" id="WP_273674550.1">
    <property type="nucleotide sequence ID" value="NZ_JAQQXR010000015.1"/>
</dbReference>
<name>A0ABT5K6L0_9BURK</name>
<evidence type="ECO:0000313" key="2">
    <source>
        <dbReference type="Proteomes" id="UP001221208"/>
    </source>
</evidence>
<reference evidence="1 2" key="1">
    <citation type="submission" date="2022-10" db="EMBL/GenBank/DDBJ databases">
        <title>Janthinobacterium sp. hw3 Genome sequencing.</title>
        <authorList>
            <person name="Park S."/>
        </authorList>
    </citation>
    <scope>NUCLEOTIDE SEQUENCE [LARGE SCALE GENOMIC DNA]</scope>
    <source>
        <strain evidence="2">hw3</strain>
    </source>
</reference>
<dbReference type="Proteomes" id="UP001221208">
    <property type="component" value="Unassembled WGS sequence"/>
</dbReference>
<accession>A0ABT5K6L0</accession>
<sequence length="70" mass="7749">MDNTTYTFKGVDKGVDEKYESKDSSSVGGSVHTKIKVRRMQDVLETPSVQMPSGLTKDEMRAFIIAHAKA</sequence>
<protein>
    <submittedName>
        <fullName evidence="1">Uncharacterized protein</fullName>
    </submittedName>
</protein>
<comment type="caution">
    <text evidence="1">The sequence shown here is derived from an EMBL/GenBank/DDBJ whole genome shotgun (WGS) entry which is preliminary data.</text>
</comment>